<keyword evidence="2" id="KW-0732">Signal</keyword>
<sequence>MAKMRGAETLLFVLFLDCWQGVERHHLFPQVKGSKADSSLSSANLEEGLAEIFDEVFLQVFSSAALDETRTAVTSITKRAMKESSKADSSPSSANLKEGLAKKIFGHVSEEERNKDPFLFNRGVSELYTTVKNEILQKAAKPGNNLHSVKDRRNLNTAQSKTVPCSQLLLFLQRNIIIAAISVAGILVATGLLLLVLTRKKQPLYPPANMTYNVFIMNGKSWWQKSQEKNSKSFTEKQKQLNCDSCV</sequence>
<reference evidence="3 4" key="1">
    <citation type="journal article" date="2020" name="Nature">
        <title>Six reference-quality genomes reveal evolution of bat adaptations.</title>
        <authorList>
            <person name="Jebb D."/>
            <person name="Huang Z."/>
            <person name="Pippel M."/>
            <person name="Hughes G.M."/>
            <person name="Lavrichenko K."/>
            <person name="Devanna P."/>
            <person name="Winkler S."/>
            <person name="Jermiin L.S."/>
            <person name="Skirmuntt E.C."/>
            <person name="Katzourakis A."/>
            <person name="Burkitt-Gray L."/>
            <person name="Ray D.A."/>
            <person name="Sullivan K.A.M."/>
            <person name="Roscito J.G."/>
            <person name="Kirilenko B.M."/>
            <person name="Davalos L.M."/>
            <person name="Corthals A.P."/>
            <person name="Power M.L."/>
            <person name="Jones G."/>
            <person name="Ransome R.D."/>
            <person name="Dechmann D.K.N."/>
            <person name="Locatelli A.G."/>
            <person name="Puechmaille S.J."/>
            <person name="Fedrigo O."/>
            <person name="Jarvis E.D."/>
            <person name="Hiller M."/>
            <person name="Vernes S.C."/>
            <person name="Myers E.W."/>
            <person name="Teeling E.C."/>
        </authorList>
    </citation>
    <scope>NUCLEOTIDE SEQUENCE [LARGE SCALE GENOMIC DNA]</scope>
    <source>
        <strain evidence="3">MRouAeg1</strain>
        <tissue evidence="3">Muscle</tissue>
    </source>
</reference>
<keyword evidence="1" id="KW-0472">Membrane</keyword>
<feature type="chain" id="PRO_5029479345" evidence="2">
    <location>
        <begin position="25"/>
        <end position="247"/>
    </location>
</feature>
<keyword evidence="1" id="KW-0812">Transmembrane</keyword>
<keyword evidence="4" id="KW-1185">Reference proteome</keyword>
<dbReference type="AlphaFoldDB" id="A0A7J8FEE5"/>
<feature type="transmembrane region" description="Helical" evidence="1">
    <location>
        <begin position="176"/>
        <end position="197"/>
    </location>
</feature>
<protein>
    <submittedName>
        <fullName evidence="3">Uncharacterized protein</fullName>
    </submittedName>
</protein>
<evidence type="ECO:0000256" key="1">
    <source>
        <dbReference type="SAM" id="Phobius"/>
    </source>
</evidence>
<dbReference type="Proteomes" id="UP000593571">
    <property type="component" value="Unassembled WGS sequence"/>
</dbReference>
<evidence type="ECO:0000313" key="3">
    <source>
        <dbReference type="EMBL" id="KAF6446097.1"/>
    </source>
</evidence>
<comment type="caution">
    <text evidence="3">The sequence shown here is derived from an EMBL/GenBank/DDBJ whole genome shotgun (WGS) entry which is preliminary data.</text>
</comment>
<organism evidence="3 4">
    <name type="scientific">Rousettus aegyptiacus</name>
    <name type="common">Egyptian fruit bat</name>
    <name type="synonym">Pteropus aegyptiacus</name>
    <dbReference type="NCBI Taxonomy" id="9407"/>
    <lineage>
        <taxon>Eukaryota</taxon>
        <taxon>Metazoa</taxon>
        <taxon>Chordata</taxon>
        <taxon>Craniata</taxon>
        <taxon>Vertebrata</taxon>
        <taxon>Euteleostomi</taxon>
        <taxon>Mammalia</taxon>
        <taxon>Eutheria</taxon>
        <taxon>Laurasiatheria</taxon>
        <taxon>Chiroptera</taxon>
        <taxon>Yinpterochiroptera</taxon>
        <taxon>Pteropodoidea</taxon>
        <taxon>Pteropodidae</taxon>
        <taxon>Rousettinae</taxon>
        <taxon>Rousettus</taxon>
    </lineage>
</organism>
<gene>
    <name evidence="3" type="ORF">HJG63_001853</name>
</gene>
<proteinExistence type="predicted"/>
<feature type="signal peptide" evidence="2">
    <location>
        <begin position="1"/>
        <end position="24"/>
    </location>
</feature>
<name>A0A7J8FEE5_ROUAE</name>
<accession>A0A7J8FEE5</accession>
<evidence type="ECO:0000256" key="2">
    <source>
        <dbReference type="SAM" id="SignalP"/>
    </source>
</evidence>
<dbReference type="EMBL" id="JACASE010000007">
    <property type="protein sequence ID" value="KAF6446097.1"/>
    <property type="molecule type" value="Genomic_DNA"/>
</dbReference>
<keyword evidence="1" id="KW-1133">Transmembrane helix</keyword>
<evidence type="ECO:0000313" key="4">
    <source>
        <dbReference type="Proteomes" id="UP000593571"/>
    </source>
</evidence>